<organism evidence="1 2">
    <name type="scientific">Sporosarcina thermotolerans</name>
    <dbReference type="NCBI Taxonomy" id="633404"/>
    <lineage>
        <taxon>Bacteria</taxon>
        <taxon>Bacillati</taxon>
        <taxon>Bacillota</taxon>
        <taxon>Bacilli</taxon>
        <taxon>Bacillales</taxon>
        <taxon>Caryophanaceae</taxon>
        <taxon>Sporosarcina</taxon>
    </lineage>
</organism>
<dbReference type="AlphaFoldDB" id="A0AAW9A5H4"/>
<accession>A0AAW9A5H4</accession>
<dbReference type="EMBL" id="JAUBDJ010000002">
    <property type="protein sequence ID" value="MDW0116169.1"/>
    <property type="molecule type" value="Genomic_DNA"/>
</dbReference>
<reference evidence="1 2" key="1">
    <citation type="submission" date="2023-06" db="EMBL/GenBank/DDBJ databases">
        <title>Sporosarcina sp. nov., isolated from Korean traditional fermented seafood 'Jeotgal'.</title>
        <authorList>
            <person name="Yang A.I."/>
            <person name="Shin N.-R."/>
        </authorList>
    </citation>
    <scope>NUCLEOTIDE SEQUENCE [LARGE SCALE GENOMIC DNA]</scope>
    <source>
        <strain evidence="1 2">KCTC43456</strain>
    </source>
</reference>
<protein>
    <recommendedName>
        <fullName evidence="3">TerB-C domain-containing protein</fullName>
    </recommendedName>
</protein>
<sequence>MTSIETKPKMLDGVKFMEYLVGLQLTPSEKAVAALRNAYNSLSDLIKFQEKESKKKFYEGMAEIIYPAVKQDEKVLLEFNKFVHEDKGFFGHAKLIIEKKKENPKKYFNPHTFYIGDRLRSLSYRKHYELNEQLSLRKRQGDRYKSPSLHGHIQFFGEYYFLLNYCIMRDDFFTHIDVSRKEEFIQKLFSTGKTLIQNFNMLEEQERIAREKMGKTVGEQLQALDSTSETTMEANYNLVTADDILEALIVNLPYQLSDNIELEDVEFVSGQRYFISKAHPQTLTFLSDEGNYSVSVFVKDINNSYHVFTVDEEEGLAPEVLMETFDGTLDFTNFFSQLINLYELPSVGNDEADEDDGVIISTINDVLKVLERLID</sequence>
<proteinExistence type="predicted"/>
<comment type="caution">
    <text evidence="1">The sequence shown here is derived from an EMBL/GenBank/DDBJ whole genome shotgun (WGS) entry which is preliminary data.</text>
</comment>
<name>A0AAW9A5H4_9BACL</name>
<keyword evidence="2" id="KW-1185">Reference proteome</keyword>
<evidence type="ECO:0008006" key="3">
    <source>
        <dbReference type="Google" id="ProtNLM"/>
    </source>
</evidence>
<evidence type="ECO:0000313" key="1">
    <source>
        <dbReference type="EMBL" id="MDW0116169.1"/>
    </source>
</evidence>
<dbReference type="Proteomes" id="UP001271648">
    <property type="component" value="Unassembled WGS sequence"/>
</dbReference>
<evidence type="ECO:0000313" key="2">
    <source>
        <dbReference type="Proteomes" id="UP001271648"/>
    </source>
</evidence>
<gene>
    <name evidence="1" type="ORF">QTL97_04435</name>
</gene>
<dbReference type="RefSeq" id="WP_317940296.1">
    <property type="nucleotide sequence ID" value="NZ_JAUBDJ010000002.1"/>
</dbReference>